<keyword evidence="1" id="KW-0732">Signal</keyword>
<evidence type="ECO:0008006" key="4">
    <source>
        <dbReference type="Google" id="ProtNLM"/>
    </source>
</evidence>
<dbReference type="Proteomes" id="UP000218934">
    <property type="component" value="Unassembled WGS sequence"/>
</dbReference>
<protein>
    <recommendedName>
        <fullName evidence="4">DUF2282 domain-containing protein</fullName>
    </recommendedName>
</protein>
<evidence type="ECO:0000256" key="1">
    <source>
        <dbReference type="SAM" id="SignalP"/>
    </source>
</evidence>
<accession>A0A2A4FUS6</accession>
<dbReference type="EMBL" id="NWUF01000011">
    <property type="protein sequence ID" value="PCE41899.1"/>
    <property type="molecule type" value="Genomic_DNA"/>
</dbReference>
<dbReference type="KEGG" id="rdi:CMV14_15060"/>
<feature type="chain" id="PRO_5013082228" description="DUF2282 domain-containing protein" evidence="1">
    <location>
        <begin position="21"/>
        <end position="89"/>
    </location>
</feature>
<evidence type="ECO:0000313" key="3">
    <source>
        <dbReference type="Proteomes" id="UP000218934"/>
    </source>
</evidence>
<proteinExistence type="predicted"/>
<keyword evidence="3" id="KW-1185">Reference proteome</keyword>
<dbReference type="OrthoDB" id="5616300at2"/>
<sequence length="89" mass="8688">MITVKTGVSAAASAALIAIAAIGAAPAIADSGKDAKVHCYGVNSCKGSSDCKTAEHACKGQNACKGHGFKEMTAEACTAAGGTTTEAKK</sequence>
<comment type="caution">
    <text evidence="2">The sequence shown here is derived from an EMBL/GenBank/DDBJ whole genome shotgun (WGS) entry which is preliminary data.</text>
</comment>
<dbReference type="RefSeq" id="WP_066962962.1">
    <property type="nucleotide sequence ID" value="NZ_CP023449.1"/>
</dbReference>
<evidence type="ECO:0000313" key="2">
    <source>
        <dbReference type="EMBL" id="PCE41899.1"/>
    </source>
</evidence>
<organism evidence="2 3">
    <name type="scientific">Rhizorhabdus dicambivorans</name>
    <dbReference type="NCBI Taxonomy" id="1850238"/>
    <lineage>
        <taxon>Bacteria</taxon>
        <taxon>Pseudomonadati</taxon>
        <taxon>Pseudomonadota</taxon>
        <taxon>Alphaproteobacteria</taxon>
        <taxon>Sphingomonadales</taxon>
        <taxon>Sphingomonadaceae</taxon>
        <taxon>Rhizorhabdus</taxon>
    </lineage>
</organism>
<gene>
    <name evidence="2" type="ORF">COO09_12815</name>
</gene>
<reference evidence="2 3" key="1">
    <citation type="submission" date="2017-09" db="EMBL/GenBank/DDBJ databases">
        <title>The Catabolism of 3,6-Dichlorosalicylic acid is Initiated by the Cytochrome P450 Monooxygenase DsmABC in Rhizorhabdus dicambivorans Ndbn-20.</title>
        <authorList>
            <person name="Na L."/>
        </authorList>
    </citation>
    <scope>NUCLEOTIDE SEQUENCE [LARGE SCALE GENOMIC DNA]</scope>
    <source>
        <strain evidence="2 3">Ndbn-20m</strain>
    </source>
</reference>
<feature type="signal peptide" evidence="1">
    <location>
        <begin position="1"/>
        <end position="20"/>
    </location>
</feature>
<dbReference type="AlphaFoldDB" id="A0A2A4FUS6"/>
<name>A0A2A4FUS6_9SPHN</name>